<dbReference type="GO" id="GO:0019062">
    <property type="term" value="P:virion attachment to host cell"/>
    <property type="evidence" value="ECO:0007669"/>
    <property type="project" value="UniProtKB-KW"/>
</dbReference>
<gene>
    <name evidence="20" type="primary">env</name>
</gene>
<evidence type="ECO:0000256" key="2">
    <source>
        <dbReference type="ARBA" id="ARBA00004505"/>
    </source>
</evidence>
<keyword evidence="12 20" id="KW-0261">Viral envelope protein</keyword>
<evidence type="ECO:0000256" key="17">
    <source>
        <dbReference type="ARBA" id="ARBA00023296"/>
    </source>
</evidence>
<evidence type="ECO:0000256" key="7">
    <source>
        <dbReference type="ARBA" id="ARBA00022685"/>
    </source>
</evidence>
<feature type="non-terminal residue" evidence="20">
    <location>
        <position position="1"/>
    </location>
</feature>
<evidence type="ECO:0000256" key="5">
    <source>
        <dbReference type="ARBA" id="ARBA00022511"/>
    </source>
</evidence>
<accession>Q64FP1</accession>
<evidence type="ECO:0000256" key="1">
    <source>
        <dbReference type="ARBA" id="ARBA00004402"/>
    </source>
</evidence>
<keyword evidence="8" id="KW-0812">Transmembrane</keyword>
<evidence type="ECO:0000256" key="11">
    <source>
        <dbReference type="ARBA" id="ARBA00022870"/>
    </source>
</evidence>
<keyword evidence="5" id="KW-1032">Host cell membrane</keyword>
<feature type="non-terminal residue" evidence="20">
    <location>
        <position position="146"/>
    </location>
</feature>
<evidence type="ECO:0000256" key="16">
    <source>
        <dbReference type="ARBA" id="ARBA00023180"/>
    </source>
</evidence>
<proteinExistence type="predicted"/>
<dbReference type="Gene3D" id="1.10.287.210">
    <property type="match status" value="1"/>
</dbReference>
<dbReference type="GO" id="GO:0046718">
    <property type="term" value="P:symbiont entry into host cell"/>
    <property type="evidence" value="ECO:0007669"/>
    <property type="project" value="UniProtKB-KW"/>
</dbReference>
<evidence type="ECO:0000259" key="19">
    <source>
        <dbReference type="Pfam" id="PF00517"/>
    </source>
</evidence>
<keyword evidence="16" id="KW-0325">Glycoprotein</keyword>
<organism evidence="20">
    <name type="scientific">Human immunodeficiency virus type 1</name>
    <name type="common">HIV-1</name>
    <dbReference type="NCBI Taxonomy" id="11676"/>
    <lineage>
        <taxon>Viruses</taxon>
        <taxon>Riboviria</taxon>
        <taxon>Pararnavirae</taxon>
        <taxon>Artverviricota</taxon>
        <taxon>Revtraviricetes</taxon>
        <taxon>Ortervirales</taxon>
        <taxon>Retroviridae</taxon>
        <taxon>Orthoretrovirinae</taxon>
        <taxon>Lentivirus</taxon>
        <taxon>Lentivirus humimdef1</taxon>
    </lineage>
</organism>
<feature type="domain" description="Retroviral envelope protein GP41-like" evidence="19">
    <location>
        <begin position="23"/>
        <end position="69"/>
    </location>
</feature>
<name>Q64FP1_HV1</name>
<dbReference type="GO" id="GO:0020002">
    <property type="term" value="C:host cell plasma membrane"/>
    <property type="evidence" value="ECO:0007669"/>
    <property type="project" value="UniProtKB-SubCell"/>
</dbReference>
<keyword evidence="6" id="KW-0945">Host-virus interaction</keyword>
<dbReference type="GO" id="GO:0019031">
    <property type="term" value="C:viral envelope"/>
    <property type="evidence" value="ECO:0007669"/>
    <property type="project" value="UniProtKB-KW"/>
</dbReference>
<evidence type="ECO:0000256" key="12">
    <source>
        <dbReference type="ARBA" id="ARBA00022879"/>
    </source>
</evidence>
<keyword evidence="7" id="KW-0165">Cleavage on pair of basic residues</keyword>
<organismHost>
    <name type="scientific">Homo sapiens</name>
    <name type="common">Human</name>
    <dbReference type="NCBI Taxonomy" id="9606"/>
</organismHost>
<evidence type="ECO:0000256" key="6">
    <source>
        <dbReference type="ARBA" id="ARBA00022581"/>
    </source>
</evidence>
<dbReference type="EMBL" id="AY705737">
    <property type="protein sequence ID" value="AAU13835.1"/>
    <property type="molecule type" value="Genomic_DNA"/>
</dbReference>
<keyword evidence="9" id="KW-1161">Viral attachment to host cell</keyword>
<dbReference type="InterPro" id="IPR000328">
    <property type="entry name" value="GP41-like"/>
</dbReference>
<evidence type="ECO:0000256" key="13">
    <source>
        <dbReference type="ARBA" id="ARBA00022989"/>
    </source>
</evidence>
<evidence type="ECO:0000256" key="8">
    <source>
        <dbReference type="ARBA" id="ARBA00022692"/>
    </source>
</evidence>
<evidence type="ECO:0000256" key="3">
    <source>
        <dbReference type="ARBA" id="ARBA00004563"/>
    </source>
</evidence>
<evidence type="ECO:0000313" key="20">
    <source>
        <dbReference type="EMBL" id="AAU13835.1"/>
    </source>
</evidence>
<evidence type="ECO:0000256" key="10">
    <source>
        <dbReference type="ARBA" id="ARBA00022844"/>
    </source>
</evidence>
<keyword evidence="13" id="KW-1133">Transmembrane helix</keyword>
<keyword evidence="14" id="KW-0472">Membrane</keyword>
<reference evidence="20" key="1">
    <citation type="journal article" date="2005" name="AIDS Res. Hum. Retroviruses">
        <title>HIV type 1 subtypes in circulation in northern Kenya.</title>
        <authorList>
            <person name="Khamadi S.A."/>
            <person name="Ochieng W."/>
            <person name="Lihana R.W."/>
            <person name="Kinyua J."/>
            <person name="Muriuki J."/>
            <person name="Mwangi J."/>
            <person name="Lwembe R."/>
            <person name="Kiptoo M."/>
            <person name="Osman S."/>
            <person name="Lagat N."/>
            <person name="Pelle R."/>
            <person name="Muigai A."/>
            <person name="Carter J.Y."/>
            <person name="Oishi I."/>
            <person name="Ichimura H."/>
            <person name="Mwaniki D.L."/>
            <person name="Okoth F.A."/>
            <person name="Mpoke S."/>
            <person name="Songok E.M."/>
        </authorList>
    </citation>
    <scope>NUCLEOTIDE SEQUENCE</scope>
    <source>
        <strain evidence="20">TLHC106</strain>
    </source>
</reference>
<evidence type="ECO:0000256" key="9">
    <source>
        <dbReference type="ARBA" id="ARBA00022804"/>
    </source>
</evidence>
<evidence type="ECO:0000256" key="4">
    <source>
        <dbReference type="ARBA" id="ARBA00004650"/>
    </source>
</evidence>
<dbReference type="GO" id="GO:0005198">
    <property type="term" value="F:structural molecule activity"/>
    <property type="evidence" value="ECO:0007669"/>
    <property type="project" value="InterPro"/>
</dbReference>
<dbReference type="GO" id="GO:0055036">
    <property type="term" value="C:virion membrane"/>
    <property type="evidence" value="ECO:0007669"/>
    <property type="project" value="UniProtKB-SubCell"/>
</dbReference>
<protein>
    <recommendedName>
        <fullName evidence="18">Env polyprotein</fullName>
    </recommendedName>
</protein>
<dbReference type="SUPFAM" id="SSF58069">
    <property type="entry name" value="Virus ectodomain"/>
    <property type="match status" value="1"/>
</dbReference>
<sequence length="146" mass="15830">GHTICCRYRGSTAMVGDSRSGGIKQLQARVLALERTYGINSSSVFGGCSGKLICTTNVPWNSSWEYYNPGGPYGTTCPAAMGLKKLAITHRSYMGHFEGTQNQPGKECTKHLLALDKVGKFCGNGLSIFKPGWGDIKKFIMMLEAL</sequence>
<evidence type="ECO:0000256" key="14">
    <source>
        <dbReference type="ARBA" id="ARBA00023136"/>
    </source>
</evidence>
<evidence type="ECO:0000256" key="15">
    <source>
        <dbReference type="ARBA" id="ARBA00023157"/>
    </source>
</evidence>
<evidence type="ECO:0000256" key="18">
    <source>
        <dbReference type="ARBA" id="ARBA00029888"/>
    </source>
</evidence>
<dbReference type="Pfam" id="PF00517">
    <property type="entry name" value="GP41"/>
    <property type="match status" value="1"/>
</dbReference>
<keyword evidence="17" id="KW-1160">Virus entry into host cell</keyword>
<comment type="subcellular location">
    <subcellularLocation>
        <location evidence="2">Host cell membrane</location>
        <topology evidence="2">Peripheral membrane protein</topology>
    </subcellularLocation>
    <subcellularLocation>
        <location evidence="1">Host cell membrane</location>
        <topology evidence="1">Single-pass type I membrane protein</topology>
    </subcellularLocation>
    <subcellularLocation>
        <location evidence="4">Virion membrane</location>
        <topology evidence="4">Peripheral membrane protein</topology>
    </subcellularLocation>
    <subcellularLocation>
        <location evidence="3">Virion membrane</location>
        <topology evidence="3">Single-pass type I membrane protein</topology>
    </subcellularLocation>
</comment>
<keyword evidence="15" id="KW-1015">Disulfide bond</keyword>
<keyword evidence="10" id="KW-0946">Virion</keyword>
<keyword evidence="11" id="KW-1043">Host membrane</keyword>